<feature type="binding site" evidence="2">
    <location>
        <position position="114"/>
    </location>
    <ligand>
        <name>substrate</name>
    </ligand>
</feature>
<proteinExistence type="predicted"/>
<dbReference type="InterPro" id="IPR054485">
    <property type="entry name" value="FlK-like_dom"/>
</dbReference>
<reference evidence="4 5" key="1">
    <citation type="submission" date="2016-06" db="EMBL/GenBank/DDBJ databases">
        <title>Genome sequence of Clostridium acetireducens DSM 10703.</title>
        <authorList>
            <person name="Poehlein A."/>
            <person name="Fluechter S."/>
            <person name="Duerre P."/>
            <person name="Daniel R."/>
        </authorList>
    </citation>
    <scope>NUCLEOTIDE SEQUENCE [LARGE SCALE GENOMIC DNA]</scope>
    <source>
        <strain evidence="4 5">DSM 10703</strain>
    </source>
</reference>
<dbReference type="InterPro" id="IPR025540">
    <property type="entry name" value="FlK"/>
</dbReference>
<dbReference type="PIRSF" id="PIRSF014972">
    <property type="entry name" value="FlK"/>
    <property type="match status" value="1"/>
</dbReference>
<keyword evidence="4" id="KW-0378">Hydrolase</keyword>
<protein>
    <submittedName>
        <fullName evidence="4">Fluoroacetyl-CoA thioesterase</fullName>
        <ecNumber evidence="4">3.1.2.29</ecNumber>
    </submittedName>
</protein>
<feature type="active site" evidence="1">
    <location>
        <position position="70"/>
    </location>
</feature>
<feature type="binding site" evidence="2">
    <location>
        <position position="63"/>
    </location>
    <ligand>
        <name>CoA</name>
        <dbReference type="ChEBI" id="CHEBI:57287"/>
    </ligand>
</feature>
<organism evidence="4 5">
    <name type="scientific">Clostridium acetireducens DSM 10703</name>
    <dbReference type="NCBI Taxonomy" id="1121290"/>
    <lineage>
        <taxon>Bacteria</taxon>
        <taxon>Bacillati</taxon>
        <taxon>Bacillota</taxon>
        <taxon>Clostridia</taxon>
        <taxon>Eubacteriales</taxon>
        <taxon>Clostridiaceae</taxon>
        <taxon>Clostridium</taxon>
    </lineage>
</organism>
<feature type="domain" description="Fluoroacetyl-CoA-specific thioesterase-like" evidence="3">
    <location>
        <begin position="17"/>
        <end position="120"/>
    </location>
</feature>
<evidence type="ECO:0000313" key="5">
    <source>
        <dbReference type="Proteomes" id="UP000175744"/>
    </source>
</evidence>
<evidence type="ECO:0000259" key="3">
    <source>
        <dbReference type="Pfam" id="PF22636"/>
    </source>
</evidence>
<dbReference type="InterPro" id="IPR029069">
    <property type="entry name" value="HotDog_dom_sf"/>
</dbReference>
<dbReference type="GO" id="GO:0016787">
    <property type="term" value="F:hydrolase activity"/>
    <property type="evidence" value="ECO:0007669"/>
    <property type="project" value="UniProtKB-KW"/>
</dbReference>
<dbReference type="OrthoDB" id="6902891at2"/>
<sequence>MELNLKEGINSTMEITVKEDDTAIKHGSGSLEVYATPAMIGLMENTAKSSVELHLPSGYTTVGISVDVKHIKSTPVGMKVRCEAVLTKVDNKKLFFSVKAFDEKGKIGEGNHIRYIVNAEEFMKKTRE</sequence>
<gene>
    <name evidence="4" type="primary">flK</name>
    <name evidence="4" type="ORF">CLOACE_08960</name>
</gene>
<dbReference type="AlphaFoldDB" id="A0A1E8EZI2"/>
<feature type="binding site" evidence="2">
    <location>
        <position position="63"/>
    </location>
    <ligand>
        <name>substrate</name>
    </ligand>
</feature>
<name>A0A1E8EZI2_9CLOT</name>
<feature type="active site" evidence="1">
    <location>
        <position position="36"/>
    </location>
</feature>
<dbReference type="SUPFAM" id="SSF54637">
    <property type="entry name" value="Thioesterase/thiol ester dehydrase-isomerase"/>
    <property type="match status" value="1"/>
</dbReference>
<dbReference type="STRING" id="1121290.CLAOCE_08960"/>
<evidence type="ECO:0000256" key="1">
    <source>
        <dbReference type="PIRSR" id="PIRSR014972-1"/>
    </source>
</evidence>
<comment type="caution">
    <text evidence="4">The sequence shown here is derived from an EMBL/GenBank/DDBJ whole genome shotgun (WGS) entry which is preliminary data.</text>
</comment>
<dbReference type="PANTHER" id="PTHR36934">
    <property type="entry name" value="BLR0278 PROTEIN"/>
    <property type="match status" value="1"/>
</dbReference>
<dbReference type="Proteomes" id="UP000175744">
    <property type="component" value="Unassembled WGS sequence"/>
</dbReference>
<keyword evidence="5" id="KW-1185">Reference proteome</keyword>
<dbReference type="RefSeq" id="WP_070109848.1">
    <property type="nucleotide sequence ID" value="NZ_LZFO01000010.1"/>
</dbReference>
<dbReference type="Gene3D" id="3.10.129.10">
    <property type="entry name" value="Hotdog Thioesterase"/>
    <property type="match status" value="1"/>
</dbReference>
<accession>A0A1E8EZI2</accession>
<evidence type="ECO:0000256" key="2">
    <source>
        <dbReference type="PIRSR" id="PIRSR014972-2"/>
    </source>
</evidence>
<evidence type="ECO:0000313" key="4">
    <source>
        <dbReference type="EMBL" id="OFI06561.1"/>
    </source>
</evidence>
<feature type="active site" evidence="1">
    <location>
        <position position="44"/>
    </location>
</feature>
<dbReference type="EC" id="3.1.2.29" evidence="4"/>
<dbReference type="Pfam" id="PF22636">
    <property type="entry name" value="FlK"/>
    <property type="match status" value="1"/>
</dbReference>
<dbReference type="EMBL" id="LZFO01000010">
    <property type="protein sequence ID" value="OFI06561.1"/>
    <property type="molecule type" value="Genomic_DNA"/>
</dbReference>
<dbReference type="PANTHER" id="PTHR36934:SF1">
    <property type="entry name" value="THIOESTERASE DOMAIN-CONTAINING PROTEIN"/>
    <property type="match status" value="1"/>
</dbReference>